<dbReference type="EC" id="2.7.7.65" evidence="2"/>
<dbReference type="GO" id="GO:1902201">
    <property type="term" value="P:negative regulation of bacterial-type flagellum-dependent cell motility"/>
    <property type="evidence" value="ECO:0007669"/>
    <property type="project" value="TreeGrafter"/>
</dbReference>
<comment type="catalytic activity">
    <reaction evidence="3">
        <text>2 GTP = 3',3'-c-di-GMP + 2 diphosphate</text>
        <dbReference type="Rhea" id="RHEA:24898"/>
        <dbReference type="ChEBI" id="CHEBI:33019"/>
        <dbReference type="ChEBI" id="CHEBI:37565"/>
        <dbReference type="ChEBI" id="CHEBI:58805"/>
        <dbReference type="EC" id="2.7.7.65"/>
    </reaction>
</comment>
<comment type="cofactor">
    <cofactor evidence="1">
        <name>Mg(2+)</name>
        <dbReference type="ChEBI" id="CHEBI:18420"/>
    </cofactor>
</comment>
<dbReference type="InterPro" id="IPR011006">
    <property type="entry name" value="CheY-like_superfamily"/>
</dbReference>
<dbReference type="GO" id="GO:0043709">
    <property type="term" value="P:cell adhesion involved in single-species biofilm formation"/>
    <property type="evidence" value="ECO:0007669"/>
    <property type="project" value="TreeGrafter"/>
</dbReference>
<dbReference type="EMBL" id="FUXU01000011">
    <property type="protein sequence ID" value="SKA50106.1"/>
    <property type="molecule type" value="Genomic_DNA"/>
</dbReference>
<sequence>MTVPITALIADDDKATAKLVEVLLNKWGVHAIVAHDGVQALEVMMQEEPPTLLLFDWEMPGYSGIELCQKIREIDTDNPPYIIICTARDSAEHIAEGLNKGANDFVSKPFNTQVLRARVEVGKRTLELQNRLTNAMSRLDKLARYDELTGLMNRRAVFERINEDFARAGRTKSCLCFTVCDIDWFKQVNDNYGHPAGDAILNEMGNLLTQQLRPYDRLGRVGGEEFLLLFAVEDKDNAVRVLDRIRLAIESHPFKHENADINITMSFGATLIDTIDNALRVEDYFKCADDALYTSKTNGRNCITFL</sequence>
<dbReference type="InterPro" id="IPR029787">
    <property type="entry name" value="Nucleotide_cyclase"/>
</dbReference>
<organism evidence="7 8">
    <name type="scientific">Enterovibrio nigricans DSM 22720</name>
    <dbReference type="NCBI Taxonomy" id="1121868"/>
    <lineage>
        <taxon>Bacteria</taxon>
        <taxon>Pseudomonadati</taxon>
        <taxon>Pseudomonadota</taxon>
        <taxon>Gammaproteobacteria</taxon>
        <taxon>Vibrionales</taxon>
        <taxon>Vibrionaceae</taxon>
        <taxon>Enterovibrio</taxon>
    </lineage>
</organism>
<dbReference type="AlphaFoldDB" id="A0A1T4UBX2"/>
<dbReference type="RefSeq" id="WP_078751739.1">
    <property type="nucleotide sequence ID" value="NZ_FUXU01000011.1"/>
</dbReference>
<evidence type="ECO:0000256" key="2">
    <source>
        <dbReference type="ARBA" id="ARBA00012528"/>
    </source>
</evidence>
<dbReference type="NCBIfam" id="TIGR00254">
    <property type="entry name" value="GGDEF"/>
    <property type="match status" value="1"/>
</dbReference>
<dbReference type="InterPro" id="IPR043128">
    <property type="entry name" value="Rev_trsase/Diguanyl_cyclase"/>
</dbReference>
<feature type="domain" description="GGDEF" evidence="6">
    <location>
        <begin position="173"/>
        <end position="306"/>
    </location>
</feature>
<dbReference type="PANTHER" id="PTHR45138">
    <property type="entry name" value="REGULATORY COMPONENTS OF SENSORY TRANSDUCTION SYSTEM"/>
    <property type="match status" value="1"/>
</dbReference>
<dbReference type="SMART" id="SM00448">
    <property type="entry name" value="REC"/>
    <property type="match status" value="1"/>
</dbReference>
<dbReference type="CDD" id="cd17546">
    <property type="entry name" value="REC_hyHK_CKI1_RcsC-like"/>
    <property type="match status" value="1"/>
</dbReference>
<dbReference type="Gene3D" id="3.40.50.2300">
    <property type="match status" value="1"/>
</dbReference>
<dbReference type="Proteomes" id="UP000190162">
    <property type="component" value="Unassembled WGS sequence"/>
</dbReference>
<dbReference type="InterPro" id="IPR001789">
    <property type="entry name" value="Sig_transdc_resp-reg_receiver"/>
</dbReference>
<accession>A0A1T4UBX2</accession>
<evidence type="ECO:0000259" key="5">
    <source>
        <dbReference type="PROSITE" id="PS50110"/>
    </source>
</evidence>
<gene>
    <name evidence="7" type="ORF">SAMN02745132_01296</name>
</gene>
<dbReference type="SUPFAM" id="SSF55073">
    <property type="entry name" value="Nucleotide cyclase"/>
    <property type="match status" value="1"/>
</dbReference>
<keyword evidence="8" id="KW-1185">Reference proteome</keyword>
<evidence type="ECO:0000313" key="7">
    <source>
        <dbReference type="EMBL" id="SKA50106.1"/>
    </source>
</evidence>
<reference evidence="8" key="1">
    <citation type="submission" date="2017-02" db="EMBL/GenBank/DDBJ databases">
        <authorList>
            <person name="Varghese N."/>
            <person name="Submissions S."/>
        </authorList>
    </citation>
    <scope>NUCLEOTIDE SEQUENCE [LARGE SCALE GENOMIC DNA]</scope>
    <source>
        <strain evidence="8">DSM 22720</strain>
    </source>
</reference>
<dbReference type="FunFam" id="3.30.70.270:FF:000001">
    <property type="entry name" value="Diguanylate cyclase domain protein"/>
    <property type="match status" value="1"/>
</dbReference>
<feature type="modified residue" description="4-aspartylphosphate" evidence="4">
    <location>
        <position position="56"/>
    </location>
</feature>
<dbReference type="PANTHER" id="PTHR45138:SF9">
    <property type="entry name" value="DIGUANYLATE CYCLASE DGCM-RELATED"/>
    <property type="match status" value="1"/>
</dbReference>
<name>A0A1T4UBX2_9GAMM</name>
<dbReference type="OrthoDB" id="9812260at2"/>
<dbReference type="GO" id="GO:0005886">
    <property type="term" value="C:plasma membrane"/>
    <property type="evidence" value="ECO:0007669"/>
    <property type="project" value="TreeGrafter"/>
</dbReference>
<evidence type="ECO:0000256" key="1">
    <source>
        <dbReference type="ARBA" id="ARBA00001946"/>
    </source>
</evidence>
<dbReference type="SUPFAM" id="SSF52172">
    <property type="entry name" value="CheY-like"/>
    <property type="match status" value="1"/>
</dbReference>
<dbReference type="Pfam" id="PF00072">
    <property type="entry name" value="Response_reg"/>
    <property type="match status" value="1"/>
</dbReference>
<evidence type="ECO:0000259" key="6">
    <source>
        <dbReference type="PROSITE" id="PS50887"/>
    </source>
</evidence>
<evidence type="ECO:0000256" key="3">
    <source>
        <dbReference type="ARBA" id="ARBA00034247"/>
    </source>
</evidence>
<dbReference type="GO" id="GO:0000160">
    <property type="term" value="P:phosphorelay signal transduction system"/>
    <property type="evidence" value="ECO:0007669"/>
    <property type="project" value="InterPro"/>
</dbReference>
<dbReference type="PROSITE" id="PS50110">
    <property type="entry name" value="RESPONSE_REGULATORY"/>
    <property type="match status" value="1"/>
</dbReference>
<dbReference type="InterPro" id="IPR000160">
    <property type="entry name" value="GGDEF_dom"/>
</dbReference>
<dbReference type="Pfam" id="PF00990">
    <property type="entry name" value="GGDEF"/>
    <property type="match status" value="1"/>
</dbReference>
<dbReference type="CDD" id="cd01949">
    <property type="entry name" value="GGDEF"/>
    <property type="match status" value="1"/>
</dbReference>
<dbReference type="Gene3D" id="3.30.70.270">
    <property type="match status" value="1"/>
</dbReference>
<dbReference type="PROSITE" id="PS50887">
    <property type="entry name" value="GGDEF"/>
    <property type="match status" value="1"/>
</dbReference>
<feature type="domain" description="Response regulatory" evidence="5">
    <location>
        <begin position="6"/>
        <end position="123"/>
    </location>
</feature>
<proteinExistence type="predicted"/>
<keyword evidence="4" id="KW-0597">Phosphoprotein</keyword>
<dbReference type="InterPro" id="IPR050469">
    <property type="entry name" value="Diguanylate_Cyclase"/>
</dbReference>
<evidence type="ECO:0000313" key="8">
    <source>
        <dbReference type="Proteomes" id="UP000190162"/>
    </source>
</evidence>
<dbReference type="SMART" id="SM00267">
    <property type="entry name" value="GGDEF"/>
    <property type="match status" value="1"/>
</dbReference>
<protein>
    <recommendedName>
        <fullName evidence="2">diguanylate cyclase</fullName>
        <ecNumber evidence="2">2.7.7.65</ecNumber>
    </recommendedName>
</protein>
<dbReference type="GO" id="GO:0052621">
    <property type="term" value="F:diguanylate cyclase activity"/>
    <property type="evidence" value="ECO:0007669"/>
    <property type="project" value="UniProtKB-EC"/>
</dbReference>
<evidence type="ECO:0000256" key="4">
    <source>
        <dbReference type="PROSITE-ProRule" id="PRU00169"/>
    </source>
</evidence>